<evidence type="ECO:0000259" key="13">
    <source>
        <dbReference type="PROSITE" id="PS51384"/>
    </source>
</evidence>
<evidence type="ECO:0000256" key="11">
    <source>
        <dbReference type="RuleBase" id="RU000356"/>
    </source>
</evidence>
<dbReference type="Gene3D" id="1.10.490.10">
    <property type="entry name" value="Globins"/>
    <property type="match status" value="1"/>
</dbReference>
<dbReference type="RefSeq" id="WP_091089379.1">
    <property type="nucleotide sequence ID" value="NZ_FMHT01000003.1"/>
</dbReference>
<evidence type="ECO:0000256" key="4">
    <source>
        <dbReference type="ARBA" id="ARBA00012229"/>
    </source>
</evidence>
<dbReference type="SUPFAM" id="SSF46458">
    <property type="entry name" value="Globin-like"/>
    <property type="match status" value="1"/>
</dbReference>
<dbReference type="GO" id="GO:0019825">
    <property type="term" value="F:oxygen binding"/>
    <property type="evidence" value="ECO:0007669"/>
    <property type="project" value="InterPro"/>
</dbReference>
<dbReference type="PROSITE" id="PS01033">
    <property type="entry name" value="GLOBIN"/>
    <property type="match status" value="1"/>
</dbReference>
<dbReference type="Pfam" id="PF00042">
    <property type="entry name" value="Globin"/>
    <property type="match status" value="1"/>
</dbReference>
<comment type="similarity">
    <text evidence="3">In the C-terminal section; belongs to the flavoprotein pyridine nucleotide cytochrome reductase family.</text>
</comment>
<dbReference type="SUPFAM" id="SSF52343">
    <property type="entry name" value="Ferredoxin reductase-like, C-terminal NADP-linked domain"/>
    <property type="match status" value="1"/>
</dbReference>
<dbReference type="InterPro" id="IPR001433">
    <property type="entry name" value="OxRdtase_FAD/NAD-bd"/>
</dbReference>
<dbReference type="InterPro" id="IPR001709">
    <property type="entry name" value="Flavoprot_Pyr_Nucl_cyt_Rdtase"/>
</dbReference>
<evidence type="ECO:0000256" key="5">
    <source>
        <dbReference type="ARBA" id="ARBA00022714"/>
    </source>
</evidence>
<sequence length="392" mass="42778">MDVPRLKQSWAVVAAHGDQVPLYFYSTLFLTHPETRQMFPTNMAGQRDRLVTALGHIVSNVDQVDRLMGFLQDLGADHRKFAVRAEHYPAVGEALLATLRHFLAERWTDELAQDWAAAYGLVSQVMIEAAEAAEAVNPPWWVGEIVAHERRGFDVAVLTVRPQYLLPFTPGQSIGVSHPAVRSWRYYSPANAPRADGTLELHVRAVPGGAVSSRLVYGCAAGDQIHLAAPVGDRLTLWSAGSADLLLLAGGTGWAPVKALVEQVVAEGSRRKVDLYVGARSRTEFYDSEAIDKLASSYPGLTVTCVVGLDVNRPGEVVHPVDRALTDGDWRSRHVYVCGSDEMVSHSVATLQQAGYHAGQLHHEGLGKHWYGPSWRTAVDRPSTPDISGGAR</sequence>
<dbReference type="OrthoDB" id="3213438at2"/>
<evidence type="ECO:0000313" key="15">
    <source>
        <dbReference type="Proteomes" id="UP000199699"/>
    </source>
</evidence>
<dbReference type="CDD" id="cd19753">
    <property type="entry name" value="Mb-like_oxidoreductase"/>
    <property type="match status" value="1"/>
</dbReference>
<comment type="similarity">
    <text evidence="11">Belongs to the globin family.</text>
</comment>
<organism evidence="14 15">
    <name type="scientific">Micromonospora nigra</name>
    <dbReference type="NCBI Taxonomy" id="145857"/>
    <lineage>
        <taxon>Bacteria</taxon>
        <taxon>Bacillati</taxon>
        <taxon>Actinomycetota</taxon>
        <taxon>Actinomycetes</taxon>
        <taxon>Micromonosporales</taxon>
        <taxon>Micromonosporaceae</taxon>
        <taxon>Micromonospora</taxon>
    </lineage>
</organism>
<dbReference type="InterPro" id="IPR012292">
    <property type="entry name" value="Globin/Proto"/>
</dbReference>
<evidence type="ECO:0000256" key="6">
    <source>
        <dbReference type="ARBA" id="ARBA00022857"/>
    </source>
</evidence>
<keyword evidence="11" id="KW-0349">Heme</keyword>
<dbReference type="STRING" id="145857.GA0070616_5502"/>
<dbReference type="Gene3D" id="2.40.30.10">
    <property type="entry name" value="Translation factors"/>
    <property type="match status" value="1"/>
</dbReference>
<gene>
    <name evidence="14" type="ORF">GA0070616_5502</name>
</gene>
<dbReference type="PANTHER" id="PTHR47354:SF5">
    <property type="entry name" value="PROTEIN RFBI"/>
    <property type="match status" value="1"/>
</dbReference>
<keyword evidence="11" id="KW-0561">Oxygen transport</keyword>
<comment type="cofactor">
    <cofactor evidence="2">
        <name>FAD</name>
        <dbReference type="ChEBI" id="CHEBI:57692"/>
    </cofactor>
</comment>
<dbReference type="Pfam" id="PF00970">
    <property type="entry name" value="FAD_binding_6"/>
    <property type="match status" value="1"/>
</dbReference>
<evidence type="ECO:0000256" key="8">
    <source>
        <dbReference type="ARBA" id="ARBA00023027"/>
    </source>
</evidence>
<dbReference type="EMBL" id="FMHT01000003">
    <property type="protein sequence ID" value="SCL36495.1"/>
    <property type="molecule type" value="Genomic_DNA"/>
</dbReference>
<dbReference type="GO" id="GO:0005344">
    <property type="term" value="F:oxygen carrier activity"/>
    <property type="evidence" value="ECO:0007669"/>
    <property type="project" value="UniProtKB-KW"/>
</dbReference>
<keyword evidence="11" id="KW-0813">Transport</keyword>
<keyword evidence="6" id="KW-0521">NADP</keyword>
<evidence type="ECO:0000313" key="14">
    <source>
        <dbReference type="EMBL" id="SCL36495.1"/>
    </source>
</evidence>
<dbReference type="GO" id="GO:0020037">
    <property type="term" value="F:heme binding"/>
    <property type="evidence" value="ECO:0007669"/>
    <property type="project" value="InterPro"/>
</dbReference>
<dbReference type="PRINTS" id="PR00410">
    <property type="entry name" value="PHEHYDRXLASE"/>
</dbReference>
<keyword evidence="8" id="KW-0520">NAD</keyword>
<dbReference type="InterPro" id="IPR017927">
    <property type="entry name" value="FAD-bd_FR_type"/>
</dbReference>
<feature type="domain" description="FAD-binding FR-type" evidence="13">
    <location>
        <begin position="138"/>
        <end position="237"/>
    </location>
</feature>
<dbReference type="EC" id="1.14.12.17" evidence="4"/>
<dbReference type="AlphaFoldDB" id="A0A1C6T516"/>
<name>A0A1C6T516_9ACTN</name>
<dbReference type="SUPFAM" id="SSF63380">
    <property type="entry name" value="Riboflavin synthase domain-like"/>
    <property type="match status" value="1"/>
</dbReference>
<keyword evidence="7" id="KW-0411">Iron-sulfur</keyword>
<comment type="catalytic activity">
    <reaction evidence="10">
        <text>2 nitric oxide + NADPH + 2 O2 = 2 nitrate + NADP(+) + H(+)</text>
        <dbReference type="Rhea" id="RHEA:19465"/>
        <dbReference type="ChEBI" id="CHEBI:15378"/>
        <dbReference type="ChEBI" id="CHEBI:15379"/>
        <dbReference type="ChEBI" id="CHEBI:16480"/>
        <dbReference type="ChEBI" id="CHEBI:17632"/>
        <dbReference type="ChEBI" id="CHEBI:57783"/>
        <dbReference type="ChEBI" id="CHEBI:58349"/>
        <dbReference type="EC" id="1.14.12.17"/>
    </reaction>
</comment>
<dbReference type="InterPro" id="IPR050415">
    <property type="entry name" value="MRET"/>
</dbReference>
<evidence type="ECO:0000256" key="1">
    <source>
        <dbReference type="ARBA" id="ARBA00001970"/>
    </source>
</evidence>
<dbReference type="Pfam" id="PF00175">
    <property type="entry name" value="NAD_binding_1"/>
    <property type="match status" value="1"/>
</dbReference>
<comment type="cofactor">
    <cofactor evidence="1">
        <name>heme b</name>
        <dbReference type="ChEBI" id="CHEBI:60344"/>
    </cofactor>
</comment>
<evidence type="ECO:0000256" key="2">
    <source>
        <dbReference type="ARBA" id="ARBA00001974"/>
    </source>
</evidence>
<dbReference type="InterPro" id="IPR000971">
    <property type="entry name" value="Globin"/>
</dbReference>
<dbReference type="InterPro" id="IPR017938">
    <property type="entry name" value="Riboflavin_synthase-like_b-brl"/>
</dbReference>
<feature type="domain" description="Globin" evidence="12">
    <location>
        <begin position="1"/>
        <end position="131"/>
    </location>
</feature>
<proteinExistence type="inferred from homology"/>
<dbReference type="Proteomes" id="UP000199699">
    <property type="component" value="Unassembled WGS sequence"/>
</dbReference>
<evidence type="ECO:0000256" key="10">
    <source>
        <dbReference type="ARBA" id="ARBA00049433"/>
    </source>
</evidence>
<evidence type="ECO:0000256" key="7">
    <source>
        <dbReference type="ARBA" id="ARBA00023014"/>
    </source>
</evidence>
<dbReference type="GO" id="GO:0051537">
    <property type="term" value="F:2 iron, 2 sulfur cluster binding"/>
    <property type="evidence" value="ECO:0007669"/>
    <property type="project" value="UniProtKB-KW"/>
</dbReference>
<keyword evidence="11" id="KW-0479">Metal-binding</keyword>
<dbReference type="InterPro" id="IPR039261">
    <property type="entry name" value="FNR_nucleotide-bd"/>
</dbReference>
<dbReference type="Gene3D" id="3.40.50.80">
    <property type="entry name" value="Nucleotide-binding domain of ferredoxin-NADP reductase (FNR) module"/>
    <property type="match status" value="1"/>
</dbReference>
<evidence type="ECO:0000256" key="3">
    <source>
        <dbReference type="ARBA" id="ARBA00006401"/>
    </source>
</evidence>
<dbReference type="PROSITE" id="PS51384">
    <property type="entry name" value="FAD_FR"/>
    <property type="match status" value="1"/>
</dbReference>
<keyword evidence="5" id="KW-0001">2Fe-2S</keyword>
<reference evidence="14 15" key="1">
    <citation type="submission" date="2016-06" db="EMBL/GenBank/DDBJ databases">
        <authorList>
            <person name="Kjaerup R.B."/>
            <person name="Dalgaard T.S."/>
            <person name="Juul-Madsen H.R."/>
        </authorList>
    </citation>
    <scope>NUCLEOTIDE SEQUENCE [LARGE SCALE GENOMIC DNA]</scope>
    <source>
        <strain evidence="14 15">DSM 43818</strain>
    </source>
</reference>
<dbReference type="PRINTS" id="PR00371">
    <property type="entry name" value="FPNCR"/>
</dbReference>
<dbReference type="PANTHER" id="PTHR47354">
    <property type="entry name" value="NADH OXIDOREDUCTASE HCR"/>
    <property type="match status" value="1"/>
</dbReference>
<dbReference type="InterPro" id="IPR008333">
    <property type="entry name" value="Cbr1-like_FAD-bd_dom"/>
</dbReference>
<dbReference type="GO" id="GO:0008941">
    <property type="term" value="F:nitric oxide dioxygenase NAD(P)H activity"/>
    <property type="evidence" value="ECO:0007669"/>
    <property type="project" value="UniProtKB-EC"/>
</dbReference>
<keyword evidence="11" id="KW-0408">Iron</keyword>
<comment type="catalytic activity">
    <reaction evidence="9">
        <text>2 nitric oxide + NADH + 2 O2 = 2 nitrate + NAD(+) + H(+)</text>
        <dbReference type="Rhea" id="RHEA:19469"/>
        <dbReference type="ChEBI" id="CHEBI:15378"/>
        <dbReference type="ChEBI" id="CHEBI:15379"/>
        <dbReference type="ChEBI" id="CHEBI:16480"/>
        <dbReference type="ChEBI" id="CHEBI:17632"/>
        <dbReference type="ChEBI" id="CHEBI:57540"/>
        <dbReference type="ChEBI" id="CHEBI:57945"/>
        <dbReference type="EC" id="1.14.12.17"/>
    </reaction>
</comment>
<dbReference type="InterPro" id="IPR009050">
    <property type="entry name" value="Globin-like_sf"/>
</dbReference>
<protein>
    <recommendedName>
        <fullName evidence="4">nitric oxide dioxygenase</fullName>
        <ecNumber evidence="4">1.14.12.17</ecNumber>
    </recommendedName>
</protein>
<keyword evidence="15" id="KW-1185">Reference proteome</keyword>
<accession>A0A1C6T516</accession>
<evidence type="ECO:0000256" key="9">
    <source>
        <dbReference type="ARBA" id="ARBA00048649"/>
    </source>
</evidence>
<evidence type="ECO:0000259" key="12">
    <source>
        <dbReference type="PROSITE" id="PS01033"/>
    </source>
</evidence>